<organism evidence="2">
    <name type="scientific">Candidatus Kentrum sp. FM</name>
    <dbReference type="NCBI Taxonomy" id="2126340"/>
    <lineage>
        <taxon>Bacteria</taxon>
        <taxon>Pseudomonadati</taxon>
        <taxon>Pseudomonadota</taxon>
        <taxon>Gammaproteobacteria</taxon>
        <taxon>Candidatus Kentrum</taxon>
    </lineage>
</organism>
<dbReference type="AlphaFoldDB" id="A0A450T719"/>
<evidence type="ECO:0000313" key="1">
    <source>
        <dbReference type="EMBL" id="VFJ59123.1"/>
    </source>
</evidence>
<reference evidence="2" key="1">
    <citation type="submission" date="2019-02" db="EMBL/GenBank/DDBJ databases">
        <authorList>
            <person name="Gruber-Vodicka R. H."/>
            <person name="Seah K. B. B."/>
        </authorList>
    </citation>
    <scope>NUCLEOTIDE SEQUENCE</scope>
    <source>
        <strain evidence="1">BECK_BZ163</strain>
        <strain evidence="2">BECK_BZ165</strain>
    </source>
</reference>
<accession>A0A450T719</accession>
<dbReference type="EMBL" id="CAADEZ010000231">
    <property type="protein sequence ID" value="VFJ59123.1"/>
    <property type="molecule type" value="Genomic_DNA"/>
</dbReference>
<dbReference type="EMBL" id="CAADFA010000317">
    <property type="protein sequence ID" value="VFJ62456.1"/>
    <property type="molecule type" value="Genomic_DNA"/>
</dbReference>
<sequence length="70" mass="7684">MIDVRNVGFTQTASKVISVKENTSLLVLLPSFLRCNDSYIVARKVQKKSVVLQICCQPMASEAAPQTNEA</sequence>
<name>A0A450T719_9GAMM</name>
<evidence type="ECO:0000313" key="2">
    <source>
        <dbReference type="EMBL" id="VFJ62456.1"/>
    </source>
</evidence>
<proteinExistence type="predicted"/>
<gene>
    <name evidence="1" type="ORF">BECKFM1743A_GA0114220_102312</name>
    <name evidence="2" type="ORF">BECKFM1743C_GA0114222_103173</name>
</gene>
<protein>
    <submittedName>
        <fullName evidence="2">Uncharacterized protein</fullName>
    </submittedName>
</protein>